<reference evidence="2 3" key="1">
    <citation type="submission" date="2022-09" db="EMBL/GenBank/DDBJ databases">
        <authorList>
            <person name="Palmer J.M."/>
        </authorList>
    </citation>
    <scope>NUCLEOTIDE SEQUENCE [LARGE SCALE GENOMIC DNA]</scope>
    <source>
        <strain evidence="2 3">DSM 7382</strain>
    </source>
</reference>
<dbReference type="EMBL" id="JASBNA010000080">
    <property type="protein sequence ID" value="KAK7677941.1"/>
    <property type="molecule type" value="Genomic_DNA"/>
</dbReference>
<keyword evidence="3" id="KW-1185">Reference proteome</keyword>
<dbReference type="Proteomes" id="UP001385951">
    <property type="component" value="Unassembled WGS sequence"/>
</dbReference>
<evidence type="ECO:0000313" key="3">
    <source>
        <dbReference type="Proteomes" id="UP001385951"/>
    </source>
</evidence>
<feature type="region of interest" description="Disordered" evidence="1">
    <location>
        <begin position="72"/>
        <end position="93"/>
    </location>
</feature>
<evidence type="ECO:0000313" key="2">
    <source>
        <dbReference type="EMBL" id="KAK7677941.1"/>
    </source>
</evidence>
<dbReference type="AlphaFoldDB" id="A0AAW0FKR4"/>
<feature type="compositionally biased region" description="Polar residues" evidence="1">
    <location>
        <begin position="163"/>
        <end position="183"/>
    </location>
</feature>
<feature type="compositionally biased region" description="Basic and acidic residues" evidence="1">
    <location>
        <begin position="137"/>
        <end position="151"/>
    </location>
</feature>
<name>A0AAW0FKR4_9APHY</name>
<feature type="region of interest" description="Disordered" evidence="1">
    <location>
        <begin position="110"/>
        <end position="183"/>
    </location>
</feature>
<sequence length="323" mass="36950">MSIYSIPTLDAFCEGCNTLFSSSGYSRHLATTTNPRCRAILDQADEYMPGVHDQDQPPSAPCFEGDFFGQDYSEHDFGREPGGYQHPTDNNDDEIQDVEIQDDGIQDDEIQDDHLDFDPNEPDWEPEVDEQYQGPPLHDEEHLPSESDNKLFPKSKGNPGAPISSQKGNNEYQASQAQFEHTSARSPYAPFISRLDWEFARWVKLRGPGSTAINELLALDNMAEKLGLSYKNSVELHKITDESLPGRPRFKREEIVVAGESFDIYFRDVIECVRALFRNPEFAAYLVFSPEQHYSDPACHSEHRIYHEMHTGKWWWSTQVILI</sequence>
<evidence type="ECO:0000256" key="1">
    <source>
        <dbReference type="SAM" id="MobiDB-lite"/>
    </source>
</evidence>
<proteinExistence type="predicted"/>
<organism evidence="2 3">
    <name type="scientific">Cerrena zonata</name>
    <dbReference type="NCBI Taxonomy" id="2478898"/>
    <lineage>
        <taxon>Eukaryota</taxon>
        <taxon>Fungi</taxon>
        <taxon>Dikarya</taxon>
        <taxon>Basidiomycota</taxon>
        <taxon>Agaricomycotina</taxon>
        <taxon>Agaricomycetes</taxon>
        <taxon>Polyporales</taxon>
        <taxon>Cerrenaceae</taxon>
        <taxon>Cerrena</taxon>
    </lineage>
</organism>
<dbReference type="InterPro" id="IPR041078">
    <property type="entry name" value="Plavaka"/>
</dbReference>
<comment type="caution">
    <text evidence="2">The sequence shown here is derived from an EMBL/GenBank/DDBJ whole genome shotgun (WGS) entry which is preliminary data.</text>
</comment>
<gene>
    <name evidence="2" type="ORF">QCA50_019131</name>
</gene>
<accession>A0AAW0FKR4</accession>
<dbReference type="Pfam" id="PF18759">
    <property type="entry name" value="Plavaka"/>
    <property type="match status" value="1"/>
</dbReference>
<feature type="compositionally biased region" description="Acidic residues" evidence="1">
    <location>
        <begin position="118"/>
        <end position="130"/>
    </location>
</feature>
<protein>
    <submittedName>
        <fullName evidence="2">Uncharacterized protein</fullName>
    </submittedName>
</protein>